<comment type="cofactor">
    <cofactor evidence="17">
        <name>Mg(2+)</name>
        <dbReference type="ChEBI" id="CHEBI:18420"/>
    </cofactor>
    <text evidence="17">Binds 1 Mg(2+) ion per subunit.</text>
</comment>
<keyword evidence="20" id="KW-1185">Reference proteome</keyword>
<dbReference type="InterPro" id="IPR038009">
    <property type="entry name" value="GlmU_C_LbH"/>
</dbReference>
<evidence type="ECO:0000259" key="18">
    <source>
        <dbReference type="Pfam" id="PF00483"/>
    </source>
</evidence>
<evidence type="ECO:0000256" key="8">
    <source>
        <dbReference type="ARBA" id="ARBA00022842"/>
    </source>
</evidence>
<sequence>MPQTPPAAAVVPDSTSDPSRASTAVIVLAAGAGTRMKSDLPKVLHTMCGRSMIGHALTAANAIDPGALVSVVGHQRELVAREVKAVAELLERDIAVAVQEEQNGTGHAVESGLKVLPDDFDGTVLVTAGDVPLLDGATLDELLATHQAGAGATVTVLTFTVDRPRGYGRIVREADGSLSAIVEEADATDEQRAITEVNAGVYAFDARHLRSALQDLSSDNAQGELYLTDVIEIARRRHLTVRALHVDDAALVAGVNDRVQLAALRKEMNRRIVEHWMREGVSVIDPDTTWIDVSVRLGRDATLLPGVQLYGATLIGDRAEIGPDTTLTDVTVGEDARVVRSHGERSTIGASSMIGPFAYLRPKSLIGDHAKIGTYVETKNVDIGSHSKVPHLTYVGDASIGEHTNIGASSVFVNYDGVNKSRTIVGSHVRAGSDTMFVAPLHVGDGAYTGAGTVLREDVPPGALAISGGRQRNIEGWVDANRPGSAAAKAAVKARNAARKQHNATEDGGTE</sequence>
<dbReference type="GO" id="GO:0009245">
    <property type="term" value="P:lipid A biosynthetic process"/>
    <property type="evidence" value="ECO:0007669"/>
    <property type="project" value="UniProtKB-UniRule"/>
</dbReference>
<keyword evidence="8 17" id="KW-0460">Magnesium</keyword>
<dbReference type="PANTHER" id="PTHR43584:SF3">
    <property type="entry name" value="BIFUNCTIONAL PROTEIN GLMU"/>
    <property type="match status" value="1"/>
</dbReference>
<feature type="binding site" evidence="17">
    <location>
        <position position="99"/>
    </location>
    <ligand>
        <name>UDP-N-acetyl-alpha-D-glucosamine</name>
        <dbReference type="ChEBI" id="CHEBI:57705"/>
    </ligand>
</feature>
<feature type="binding site" evidence="17">
    <location>
        <position position="433"/>
    </location>
    <ligand>
        <name>acetyl-CoA</name>
        <dbReference type="ChEBI" id="CHEBI:57288"/>
    </ligand>
</feature>
<keyword evidence="7 17" id="KW-0677">Repeat</keyword>
<keyword evidence="10 17" id="KW-0573">Peptidoglycan synthesis</keyword>
<dbReference type="GO" id="GO:0003977">
    <property type="term" value="F:UDP-N-acetylglucosamine diphosphorylase activity"/>
    <property type="evidence" value="ECO:0007669"/>
    <property type="project" value="UniProtKB-UniRule"/>
</dbReference>
<feature type="region of interest" description="Linker" evidence="17">
    <location>
        <begin position="259"/>
        <end position="279"/>
    </location>
</feature>
<evidence type="ECO:0000256" key="2">
    <source>
        <dbReference type="ARBA" id="ARBA00005208"/>
    </source>
</evidence>
<dbReference type="GO" id="GO:0006048">
    <property type="term" value="P:UDP-N-acetylglucosamine biosynthetic process"/>
    <property type="evidence" value="ECO:0007669"/>
    <property type="project" value="UniProtKB-UniPathway"/>
</dbReference>
<dbReference type="OrthoDB" id="9775031at2"/>
<evidence type="ECO:0000256" key="12">
    <source>
        <dbReference type="ARBA" id="ARBA00023315"/>
    </source>
</evidence>
<feature type="active site" description="Proton acceptor" evidence="17">
    <location>
        <position position="391"/>
    </location>
</feature>
<evidence type="ECO:0000256" key="14">
    <source>
        <dbReference type="ARBA" id="ARBA00048247"/>
    </source>
</evidence>
<dbReference type="EMBL" id="JACHWS010000001">
    <property type="protein sequence ID" value="MBB3035960.1"/>
    <property type="molecule type" value="Genomic_DNA"/>
</dbReference>
<comment type="function">
    <text evidence="16 17">Catalyzes the last two sequential reactions in the de novo biosynthetic pathway for UDP-N-acetylglucosamine (UDP-GlcNAc). The C-terminal domain catalyzes the transfer of acetyl group from acetyl coenzyme A to glucosamine-1-phosphate (GlcN-1-P) to produce N-acetylglucosamine-1-phosphate (GlcNAc-1-P), which is converted into UDP-GlcNAc by the transfer of uridine 5-monophosphate (from uridine 5-triphosphate), a reaction catalyzed by the N-terminal domain.</text>
</comment>
<comment type="catalytic activity">
    <reaction evidence="14 17">
        <text>alpha-D-glucosamine 1-phosphate + acetyl-CoA = N-acetyl-alpha-D-glucosamine 1-phosphate + CoA + H(+)</text>
        <dbReference type="Rhea" id="RHEA:13725"/>
        <dbReference type="ChEBI" id="CHEBI:15378"/>
        <dbReference type="ChEBI" id="CHEBI:57287"/>
        <dbReference type="ChEBI" id="CHEBI:57288"/>
        <dbReference type="ChEBI" id="CHEBI:57776"/>
        <dbReference type="ChEBI" id="CHEBI:58516"/>
        <dbReference type="EC" id="2.3.1.157"/>
    </reaction>
</comment>
<dbReference type="PANTHER" id="PTHR43584">
    <property type="entry name" value="NUCLEOTIDYL TRANSFERASE"/>
    <property type="match status" value="1"/>
</dbReference>
<evidence type="ECO:0000256" key="11">
    <source>
        <dbReference type="ARBA" id="ARBA00023268"/>
    </source>
</evidence>
<dbReference type="GO" id="GO:0000287">
    <property type="term" value="F:magnesium ion binding"/>
    <property type="evidence" value="ECO:0007669"/>
    <property type="project" value="UniProtKB-UniRule"/>
</dbReference>
<evidence type="ECO:0000256" key="6">
    <source>
        <dbReference type="ARBA" id="ARBA00022723"/>
    </source>
</evidence>
<evidence type="ECO:0000256" key="7">
    <source>
        <dbReference type="ARBA" id="ARBA00022737"/>
    </source>
</evidence>
<feature type="binding site" evidence="17">
    <location>
        <position position="256"/>
    </location>
    <ligand>
        <name>Mg(2+)</name>
        <dbReference type="ChEBI" id="CHEBI:18420"/>
    </ligand>
</feature>
<feature type="binding site" evidence="17">
    <location>
        <position position="198"/>
    </location>
    <ligand>
        <name>UDP-N-acetyl-alpha-D-glucosamine</name>
        <dbReference type="ChEBI" id="CHEBI:57705"/>
    </ligand>
</feature>
<feature type="region of interest" description="N-acetyltransferase" evidence="17">
    <location>
        <begin position="280"/>
        <end position="511"/>
    </location>
</feature>
<dbReference type="RefSeq" id="WP_074390797.1">
    <property type="nucleotide sequence ID" value="NZ_BDDI01000005.1"/>
</dbReference>
<dbReference type="Pfam" id="PF00483">
    <property type="entry name" value="NTP_transferase"/>
    <property type="match status" value="1"/>
</dbReference>
<dbReference type="NCBIfam" id="NF010932">
    <property type="entry name" value="PRK14352.1"/>
    <property type="match status" value="1"/>
</dbReference>
<comment type="pathway">
    <text evidence="17">Bacterial outer membrane biogenesis; LPS lipid A biosynthesis.</text>
</comment>
<keyword evidence="12 17" id="KW-0012">Acyltransferase</keyword>
<evidence type="ECO:0000256" key="9">
    <source>
        <dbReference type="ARBA" id="ARBA00022960"/>
    </source>
</evidence>
<dbReference type="InterPro" id="IPR005882">
    <property type="entry name" value="Bifunctional_GlmU"/>
</dbReference>
<evidence type="ECO:0000256" key="16">
    <source>
        <dbReference type="ARBA" id="ARBA00049628"/>
    </source>
</evidence>
<feature type="binding site" evidence="17">
    <location>
        <begin position="104"/>
        <end position="105"/>
    </location>
    <ligand>
        <name>UDP-N-acetyl-alpha-D-glucosamine</name>
        <dbReference type="ChEBI" id="CHEBI:57705"/>
    </ligand>
</feature>
<dbReference type="NCBIfam" id="TIGR01173">
    <property type="entry name" value="glmU"/>
    <property type="match status" value="1"/>
</dbReference>
<evidence type="ECO:0000313" key="20">
    <source>
        <dbReference type="Proteomes" id="UP000567922"/>
    </source>
</evidence>
<keyword evidence="11 17" id="KW-0511">Multifunctional enzyme</keyword>
<dbReference type="EC" id="2.3.1.157" evidence="17"/>
<comment type="caution">
    <text evidence="19">The sequence shown here is derived from an EMBL/GenBank/DDBJ whole genome shotgun (WGS) entry which is preliminary data.</text>
</comment>
<feature type="binding site" evidence="17">
    <location>
        <position position="183"/>
    </location>
    <ligand>
        <name>UDP-N-acetyl-alpha-D-glucosamine</name>
        <dbReference type="ChEBI" id="CHEBI:57705"/>
    </ligand>
</feature>
<evidence type="ECO:0000256" key="5">
    <source>
        <dbReference type="ARBA" id="ARBA00022695"/>
    </source>
</evidence>
<comment type="subcellular location">
    <subcellularLocation>
        <location evidence="17">Cytoplasm</location>
    </subcellularLocation>
</comment>
<comment type="similarity">
    <text evidence="17">In the N-terminal section; belongs to the N-acetylglucosamine-1-phosphate uridyltransferase family.</text>
</comment>
<dbReference type="GO" id="GO:0000902">
    <property type="term" value="P:cell morphogenesis"/>
    <property type="evidence" value="ECO:0007669"/>
    <property type="project" value="UniProtKB-UniRule"/>
</dbReference>
<comment type="catalytic activity">
    <reaction evidence="15 17">
        <text>N-acetyl-alpha-D-glucosamine 1-phosphate + UTP + H(+) = UDP-N-acetyl-alpha-D-glucosamine + diphosphate</text>
        <dbReference type="Rhea" id="RHEA:13509"/>
        <dbReference type="ChEBI" id="CHEBI:15378"/>
        <dbReference type="ChEBI" id="CHEBI:33019"/>
        <dbReference type="ChEBI" id="CHEBI:46398"/>
        <dbReference type="ChEBI" id="CHEBI:57705"/>
        <dbReference type="ChEBI" id="CHEBI:57776"/>
        <dbReference type="EC" id="2.7.7.23"/>
    </reaction>
</comment>
<feature type="binding site" evidence="17">
    <location>
        <begin position="28"/>
        <end position="31"/>
    </location>
    <ligand>
        <name>UDP-N-acetyl-alpha-D-glucosamine</name>
        <dbReference type="ChEBI" id="CHEBI:57705"/>
    </ligand>
</feature>
<evidence type="ECO:0000256" key="1">
    <source>
        <dbReference type="ARBA" id="ARBA00005166"/>
    </source>
</evidence>
<evidence type="ECO:0000256" key="17">
    <source>
        <dbReference type="HAMAP-Rule" id="MF_01631"/>
    </source>
</evidence>
<comment type="pathway">
    <text evidence="1 17">Nucleotide-sugar biosynthesis; UDP-N-acetyl-alpha-D-glucosamine biosynthesis; N-acetyl-alpha-D-glucosamine 1-phosphate from alpha-D-glucosamine 6-phosphate (route II): step 2/2.</text>
</comment>
<feature type="binding site" evidence="17">
    <location>
        <position position="408"/>
    </location>
    <ligand>
        <name>acetyl-CoA</name>
        <dbReference type="ChEBI" id="CHEBI:57288"/>
    </ligand>
</feature>
<comment type="caution">
    <text evidence="17">Lacks conserved residue(s) required for the propagation of feature annotation.</text>
</comment>
<accession>A0A839RHR5</accession>
<dbReference type="InterPro" id="IPR005835">
    <property type="entry name" value="NTP_transferase_dom"/>
</dbReference>
<dbReference type="Proteomes" id="UP000567922">
    <property type="component" value="Unassembled WGS sequence"/>
</dbReference>
<dbReference type="SUPFAM" id="SSF53448">
    <property type="entry name" value="Nucleotide-diphospho-sugar transferases"/>
    <property type="match status" value="1"/>
</dbReference>
<comment type="similarity">
    <text evidence="17">In the C-terminal section; belongs to the transferase hexapeptide repeat family.</text>
</comment>
<dbReference type="CDD" id="cd03353">
    <property type="entry name" value="LbH_GlmU_C"/>
    <property type="match status" value="1"/>
</dbReference>
<dbReference type="InterPro" id="IPR011004">
    <property type="entry name" value="Trimer_LpxA-like_sf"/>
</dbReference>
<feature type="binding site" evidence="17">
    <location>
        <begin position="414"/>
        <end position="415"/>
    </location>
    <ligand>
        <name>acetyl-CoA</name>
        <dbReference type="ChEBI" id="CHEBI:57288"/>
    </ligand>
</feature>
<dbReference type="GO" id="GO:0009252">
    <property type="term" value="P:peptidoglycan biosynthetic process"/>
    <property type="evidence" value="ECO:0007669"/>
    <property type="project" value="UniProtKB-UniRule"/>
</dbReference>
<evidence type="ECO:0000313" key="19">
    <source>
        <dbReference type="EMBL" id="MBB3035960.1"/>
    </source>
</evidence>
<feature type="binding site" evidence="17">
    <location>
        <position position="361"/>
    </location>
    <ligand>
        <name>UDP-N-acetyl-alpha-D-glucosamine</name>
        <dbReference type="ChEBI" id="CHEBI:57705"/>
    </ligand>
</feature>
<dbReference type="GO" id="GO:0019134">
    <property type="term" value="F:glucosamine-1-phosphate N-acetyltransferase activity"/>
    <property type="evidence" value="ECO:0007669"/>
    <property type="project" value="UniProtKB-UniRule"/>
</dbReference>
<keyword evidence="13 17" id="KW-0961">Cell wall biogenesis/degradation</keyword>
<name>A0A839RHR5_9ACTN</name>
<feature type="binding site" evidence="17">
    <location>
        <position position="130"/>
    </location>
    <ligand>
        <name>Mg(2+)</name>
        <dbReference type="ChEBI" id="CHEBI:18420"/>
    </ligand>
</feature>
<feature type="binding site" evidence="17">
    <location>
        <position position="379"/>
    </location>
    <ligand>
        <name>UDP-N-acetyl-alpha-D-glucosamine</name>
        <dbReference type="ChEBI" id="CHEBI:57705"/>
    </ligand>
</feature>
<evidence type="ECO:0000256" key="13">
    <source>
        <dbReference type="ARBA" id="ARBA00023316"/>
    </source>
</evidence>
<evidence type="ECO:0000256" key="3">
    <source>
        <dbReference type="ARBA" id="ARBA00022490"/>
    </source>
</evidence>
<dbReference type="HAMAP" id="MF_01631">
    <property type="entry name" value="GlmU"/>
    <property type="match status" value="1"/>
</dbReference>
<dbReference type="GO" id="GO:0005737">
    <property type="term" value="C:cytoplasm"/>
    <property type="evidence" value="ECO:0007669"/>
    <property type="project" value="UniProtKB-SubCell"/>
</dbReference>
<feature type="binding site" evidence="17">
    <location>
        <position position="168"/>
    </location>
    <ligand>
        <name>UDP-N-acetyl-alpha-D-glucosamine</name>
        <dbReference type="ChEBI" id="CHEBI:57705"/>
    </ligand>
</feature>
<keyword evidence="5 17" id="KW-0548">Nucleotidyltransferase</keyword>
<dbReference type="UniPathway" id="UPA00973"/>
<organism evidence="19 20">
    <name type="scientific">Hoyosella altamirensis</name>
    <dbReference type="NCBI Taxonomy" id="616997"/>
    <lineage>
        <taxon>Bacteria</taxon>
        <taxon>Bacillati</taxon>
        <taxon>Actinomycetota</taxon>
        <taxon>Actinomycetes</taxon>
        <taxon>Mycobacteriales</taxon>
        <taxon>Hoyosellaceae</taxon>
        <taxon>Hoyosella</taxon>
    </lineage>
</organism>
<reference evidence="19 20" key="1">
    <citation type="submission" date="2020-08" db="EMBL/GenBank/DDBJ databases">
        <title>Sequencing the genomes of 1000 actinobacteria strains.</title>
        <authorList>
            <person name="Klenk H.-P."/>
        </authorList>
    </citation>
    <scope>NUCLEOTIDE SEQUENCE [LARGE SCALE GENOMIC DNA]</scope>
    <source>
        <strain evidence="19 20">DSM 45258</strain>
    </source>
</reference>
<dbReference type="GO" id="GO:0008360">
    <property type="term" value="P:regulation of cell shape"/>
    <property type="evidence" value="ECO:0007669"/>
    <property type="project" value="UniProtKB-KW"/>
</dbReference>
<feature type="binding site" evidence="17">
    <location>
        <position position="394"/>
    </location>
    <ligand>
        <name>UDP-N-acetyl-alpha-D-glucosamine</name>
        <dbReference type="ChEBI" id="CHEBI:57705"/>
    </ligand>
</feature>
<keyword evidence="6 17" id="KW-0479">Metal-binding</keyword>
<dbReference type="AlphaFoldDB" id="A0A839RHR5"/>
<evidence type="ECO:0000256" key="15">
    <source>
        <dbReference type="ARBA" id="ARBA00048493"/>
    </source>
</evidence>
<dbReference type="EC" id="2.7.7.23" evidence="17"/>
<comment type="pathway">
    <text evidence="2 17">Nucleotide-sugar biosynthesis; UDP-N-acetyl-alpha-D-glucosamine biosynthesis; UDP-N-acetyl-alpha-D-glucosamine from N-acetyl-alpha-D-glucosamine 1-phosphate: step 1/1.</text>
</comment>
<dbReference type="Gene3D" id="3.90.550.10">
    <property type="entry name" value="Spore Coat Polysaccharide Biosynthesis Protein SpsA, Chain A"/>
    <property type="match status" value="1"/>
</dbReference>
<keyword evidence="3 17" id="KW-0963">Cytoplasm</keyword>
<gene>
    <name evidence="17" type="primary">glmU</name>
    <name evidence="19" type="ORF">FHU29_000394</name>
</gene>
<keyword evidence="4 17" id="KW-0808">Transferase</keyword>
<feature type="binding site" evidence="17">
    <location>
        <position position="451"/>
    </location>
    <ligand>
        <name>acetyl-CoA</name>
        <dbReference type="ChEBI" id="CHEBI:57288"/>
    </ligand>
</feature>
<dbReference type="InterPro" id="IPR029044">
    <property type="entry name" value="Nucleotide-diphossugar_trans"/>
</dbReference>
<keyword evidence="9 17" id="KW-0133">Cell shape</keyword>
<proteinExistence type="inferred from homology"/>
<dbReference type="InterPro" id="IPR050065">
    <property type="entry name" value="GlmU-like"/>
</dbReference>
<feature type="domain" description="Nucleotidyl transferase" evidence="18">
    <location>
        <begin position="25"/>
        <end position="243"/>
    </location>
</feature>
<dbReference type="GO" id="GO:0071555">
    <property type="term" value="P:cell wall organization"/>
    <property type="evidence" value="ECO:0007669"/>
    <property type="project" value="UniProtKB-KW"/>
</dbReference>
<feature type="binding site" evidence="17">
    <location>
        <position position="42"/>
    </location>
    <ligand>
        <name>UDP-N-acetyl-alpha-D-glucosamine</name>
        <dbReference type="ChEBI" id="CHEBI:57705"/>
    </ligand>
</feature>
<dbReference type="CDD" id="cd02540">
    <property type="entry name" value="GT2_GlmU_N_bac"/>
    <property type="match status" value="1"/>
</dbReference>
<dbReference type="Gene3D" id="2.160.10.10">
    <property type="entry name" value="Hexapeptide repeat proteins"/>
    <property type="match status" value="1"/>
</dbReference>
<dbReference type="SUPFAM" id="SSF51161">
    <property type="entry name" value="Trimeric LpxA-like enzymes"/>
    <property type="match status" value="1"/>
</dbReference>
<feature type="binding site" evidence="17">
    <location>
        <position position="256"/>
    </location>
    <ligand>
        <name>UDP-N-acetyl-alpha-D-glucosamine</name>
        <dbReference type="ChEBI" id="CHEBI:57705"/>
    </ligand>
</feature>
<feature type="binding site" evidence="17">
    <location>
        <position position="405"/>
    </location>
    <ligand>
        <name>UDP-N-acetyl-alpha-D-glucosamine</name>
        <dbReference type="ChEBI" id="CHEBI:57705"/>
    </ligand>
</feature>
<evidence type="ECO:0000256" key="4">
    <source>
        <dbReference type="ARBA" id="ARBA00022679"/>
    </source>
</evidence>
<feature type="region of interest" description="Pyrophosphorylase" evidence="17">
    <location>
        <begin position="1"/>
        <end position="258"/>
    </location>
</feature>
<protein>
    <recommendedName>
        <fullName evidence="17">Bifunctional protein GlmU</fullName>
    </recommendedName>
    <domain>
        <recommendedName>
            <fullName evidence="17">UDP-N-acetylglucosamine pyrophosphorylase</fullName>
            <ecNumber evidence="17">2.7.7.23</ecNumber>
        </recommendedName>
        <alternativeName>
            <fullName evidence="17">N-acetylglucosamine-1-phosphate uridyltransferase</fullName>
        </alternativeName>
    </domain>
    <domain>
        <recommendedName>
            <fullName evidence="17">Glucosamine-1-phosphate N-acetyltransferase</fullName>
            <ecNumber evidence="17">2.3.1.157</ecNumber>
        </recommendedName>
    </domain>
</protein>
<comment type="subunit">
    <text evidence="17">Homotrimer.</text>
</comment>
<evidence type="ECO:0000256" key="10">
    <source>
        <dbReference type="ARBA" id="ARBA00022984"/>
    </source>
</evidence>
<dbReference type="GO" id="GO:0016020">
    <property type="term" value="C:membrane"/>
    <property type="evidence" value="ECO:0007669"/>
    <property type="project" value="GOC"/>
</dbReference>
<dbReference type="UniPathway" id="UPA00113">
    <property type="reaction ID" value="UER00532"/>
</dbReference>